<dbReference type="PANTHER" id="PTHR23513:SF6">
    <property type="entry name" value="MAJOR FACILITATOR SUPERFAMILY ASSOCIATED DOMAIN-CONTAINING PROTEIN"/>
    <property type="match status" value="1"/>
</dbReference>
<feature type="transmembrane region" description="Helical" evidence="6">
    <location>
        <begin position="20"/>
        <end position="43"/>
    </location>
</feature>
<name>A0A2R6ARQ3_9ARCH</name>
<sequence length="403" mass="42827">MHTLRVKQEAHRLPTSYSLLLINSGLSRFGVSTFNLVIIWVILQATHNAFLGGLGDGVLSLPLFLSYAVGVIVDRSNKKKALAALSGIARSLSLGAVFIGIMLRSTLLLLISLYSTAFIIGFTSDVMNAVRAVWTKEFLAPELYKRGSSAASSVYSIAEGAGYVSSGLLLALGVTESFIFILVFFTVAVVPILFIHPTKTGSNSGSAMSSIREGLGFILKNKPIWQAMVISFLGNLVFGMAGIIYISLIQLGYKLPALYVSLVFGTFILGIVGGSSLAQKVKGKVGRIALVGYMLMGGLLASVSSIREVYLVLVPSFLIGLIIGVINVVFTTAFLKLVPKELMARVQGAFNTFSLAITSLSGMLDGIVIQLVGPSDSFLLLGGVVLISSPLFAVFKELSQIVV</sequence>
<proteinExistence type="predicted"/>
<feature type="transmembrane region" description="Helical" evidence="6">
    <location>
        <begin position="81"/>
        <end position="101"/>
    </location>
</feature>
<feature type="transmembrane region" description="Helical" evidence="6">
    <location>
        <begin position="378"/>
        <end position="395"/>
    </location>
</feature>
<feature type="transmembrane region" description="Helical" evidence="6">
    <location>
        <begin position="150"/>
        <end position="172"/>
    </location>
</feature>
<dbReference type="CDD" id="cd06173">
    <property type="entry name" value="MFS_MefA_like"/>
    <property type="match status" value="1"/>
</dbReference>
<evidence type="ECO:0000313" key="7">
    <source>
        <dbReference type="EMBL" id="PSN89020.1"/>
    </source>
</evidence>
<keyword evidence="5 6" id="KW-0472">Membrane</keyword>
<evidence type="ECO:0008006" key="9">
    <source>
        <dbReference type="Google" id="ProtNLM"/>
    </source>
</evidence>
<gene>
    <name evidence="7" type="ORF">B9Q03_08845</name>
</gene>
<dbReference type="InterPro" id="IPR011701">
    <property type="entry name" value="MFS"/>
</dbReference>
<evidence type="ECO:0000256" key="6">
    <source>
        <dbReference type="SAM" id="Phobius"/>
    </source>
</evidence>
<feature type="transmembrane region" description="Helical" evidence="6">
    <location>
        <begin position="107"/>
        <end position="130"/>
    </location>
</feature>
<dbReference type="AlphaFoldDB" id="A0A2R6ARQ3"/>
<dbReference type="Gene3D" id="1.20.1250.20">
    <property type="entry name" value="MFS general substrate transporter like domains"/>
    <property type="match status" value="1"/>
</dbReference>
<evidence type="ECO:0000256" key="4">
    <source>
        <dbReference type="ARBA" id="ARBA00022989"/>
    </source>
</evidence>
<evidence type="ECO:0000256" key="2">
    <source>
        <dbReference type="ARBA" id="ARBA00022475"/>
    </source>
</evidence>
<organism evidence="7 8">
    <name type="scientific">Candidatus Marsarchaeota G2 archaeon OSP_D</name>
    <dbReference type="NCBI Taxonomy" id="1978157"/>
    <lineage>
        <taxon>Archaea</taxon>
        <taxon>Candidatus Marsarchaeota</taxon>
        <taxon>Candidatus Marsarchaeota group 2</taxon>
    </lineage>
</organism>
<dbReference type="PANTHER" id="PTHR23513">
    <property type="entry name" value="INTEGRAL MEMBRANE EFFLUX PROTEIN-RELATED"/>
    <property type="match status" value="1"/>
</dbReference>
<comment type="caution">
    <text evidence="7">The sequence shown here is derived from an EMBL/GenBank/DDBJ whole genome shotgun (WGS) entry which is preliminary data.</text>
</comment>
<feature type="transmembrane region" description="Helical" evidence="6">
    <location>
        <begin position="178"/>
        <end position="195"/>
    </location>
</feature>
<dbReference type="SUPFAM" id="SSF103473">
    <property type="entry name" value="MFS general substrate transporter"/>
    <property type="match status" value="1"/>
</dbReference>
<feature type="transmembrane region" description="Helical" evidence="6">
    <location>
        <begin position="49"/>
        <end position="69"/>
    </location>
</feature>
<evidence type="ECO:0000313" key="8">
    <source>
        <dbReference type="Proteomes" id="UP000240322"/>
    </source>
</evidence>
<feature type="transmembrane region" description="Helical" evidence="6">
    <location>
        <begin position="309"/>
        <end position="338"/>
    </location>
</feature>
<dbReference type="GO" id="GO:0022857">
    <property type="term" value="F:transmembrane transporter activity"/>
    <property type="evidence" value="ECO:0007669"/>
    <property type="project" value="InterPro"/>
</dbReference>
<dbReference type="EMBL" id="NEXE01000106">
    <property type="protein sequence ID" value="PSN89020.1"/>
    <property type="molecule type" value="Genomic_DNA"/>
</dbReference>
<dbReference type="Pfam" id="PF07690">
    <property type="entry name" value="MFS_1"/>
    <property type="match status" value="1"/>
</dbReference>
<protein>
    <recommendedName>
        <fullName evidence="9">Major facilitator superfamily (MFS) profile domain-containing protein</fullName>
    </recommendedName>
</protein>
<evidence type="ECO:0000256" key="5">
    <source>
        <dbReference type="ARBA" id="ARBA00023136"/>
    </source>
</evidence>
<evidence type="ECO:0000256" key="3">
    <source>
        <dbReference type="ARBA" id="ARBA00022692"/>
    </source>
</evidence>
<feature type="transmembrane region" description="Helical" evidence="6">
    <location>
        <begin position="285"/>
        <end position="303"/>
    </location>
</feature>
<feature type="transmembrane region" description="Helical" evidence="6">
    <location>
        <begin position="257"/>
        <end position="278"/>
    </location>
</feature>
<keyword evidence="2" id="KW-1003">Cell membrane</keyword>
<feature type="transmembrane region" description="Helical" evidence="6">
    <location>
        <begin position="350"/>
        <end position="372"/>
    </location>
</feature>
<dbReference type="InterPro" id="IPR036259">
    <property type="entry name" value="MFS_trans_sf"/>
</dbReference>
<feature type="transmembrane region" description="Helical" evidence="6">
    <location>
        <begin position="227"/>
        <end position="251"/>
    </location>
</feature>
<evidence type="ECO:0000256" key="1">
    <source>
        <dbReference type="ARBA" id="ARBA00004651"/>
    </source>
</evidence>
<dbReference type="Proteomes" id="UP000240322">
    <property type="component" value="Unassembled WGS sequence"/>
</dbReference>
<dbReference type="GO" id="GO:0005886">
    <property type="term" value="C:plasma membrane"/>
    <property type="evidence" value="ECO:0007669"/>
    <property type="project" value="UniProtKB-SubCell"/>
</dbReference>
<reference evidence="7 8" key="1">
    <citation type="submission" date="2017-04" db="EMBL/GenBank/DDBJ databases">
        <title>Novel microbial lineages endemic to geothermal iron-oxide mats fill important gaps in the evolutionary history of Archaea.</title>
        <authorList>
            <person name="Jay Z.J."/>
            <person name="Beam J.P."/>
            <person name="Dlakic M."/>
            <person name="Rusch D.B."/>
            <person name="Kozubal M.A."/>
            <person name="Inskeep W.P."/>
        </authorList>
    </citation>
    <scope>NUCLEOTIDE SEQUENCE [LARGE SCALE GENOMIC DNA]</scope>
    <source>
        <strain evidence="7">OSP_D</strain>
    </source>
</reference>
<accession>A0A2R6ARQ3</accession>
<keyword evidence="4 6" id="KW-1133">Transmembrane helix</keyword>
<comment type="subcellular location">
    <subcellularLocation>
        <location evidence="1">Cell membrane</location>
        <topology evidence="1">Multi-pass membrane protein</topology>
    </subcellularLocation>
</comment>
<keyword evidence="3 6" id="KW-0812">Transmembrane</keyword>